<comment type="subcellular location">
    <subcellularLocation>
        <location evidence="1">Cell membrane</location>
        <topology evidence="1">Multi-pass membrane protein</topology>
    </subcellularLocation>
</comment>
<dbReference type="PANTHER" id="PTHR30485">
    <property type="entry name" value="NI/FE-HYDROGENASE 1 B-TYPE CYTOCHROME SUBUNIT"/>
    <property type="match status" value="1"/>
</dbReference>
<keyword evidence="10" id="KW-0408">Iron</keyword>
<dbReference type="FunCoup" id="Q89EX2">
    <property type="interactions" value="250"/>
</dbReference>
<evidence type="ECO:0000256" key="2">
    <source>
        <dbReference type="ARBA" id="ARBA00008622"/>
    </source>
</evidence>
<dbReference type="PROSITE" id="PS00883">
    <property type="entry name" value="NI_HGENASE_CYTB_2"/>
    <property type="match status" value="1"/>
</dbReference>
<dbReference type="PANTHER" id="PTHR30485:SF0">
    <property type="entry name" value="NI_FE-HYDROGENASE 1 B-TYPE CYTOCHROME SUBUNIT-RELATED"/>
    <property type="match status" value="1"/>
</dbReference>
<dbReference type="OrthoDB" id="9781740at2"/>
<keyword evidence="3" id="KW-0813">Transport</keyword>
<dbReference type="KEGG" id="bja:blr6947"/>
<keyword evidence="9 14" id="KW-1133">Transmembrane helix</keyword>
<dbReference type="GO" id="GO:0005886">
    <property type="term" value="C:plasma membrane"/>
    <property type="evidence" value="ECO:0000318"/>
    <property type="project" value="GO_Central"/>
</dbReference>
<evidence type="ECO:0000313" key="17">
    <source>
        <dbReference type="Proteomes" id="UP000002526"/>
    </source>
</evidence>
<dbReference type="HOGENOM" id="CLU_075520_0_0_5"/>
<dbReference type="InterPro" id="IPR051542">
    <property type="entry name" value="Hydrogenase_cytochrome"/>
</dbReference>
<dbReference type="InParanoid" id="Q89EX2"/>
<name>Q89EX2_BRADU</name>
<dbReference type="PATRIC" id="fig|224911.5.peg.7118"/>
<evidence type="ECO:0000256" key="6">
    <source>
        <dbReference type="ARBA" id="ARBA00022692"/>
    </source>
</evidence>
<dbReference type="SUPFAM" id="SSF81342">
    <property type="entry name" value="Transmembrane di-heme cytochromes"/>
    <property type="match status" value="1"/>
</dbReference>
<organism evidence="16 17">
    <name type="scientific">Bradyrhizobium diazoefficiens (strain JCM 10833 / BCRC 13528 / IAM 13628 / NBRC 14792 / USDA 110)</name>
    <dbReference type="NCBI Taxonomy" id="224911"/>
    <lineage>
        <taxon>Bacteria</taxon>
        <taxon>Pseudomonadati</taxon>
        <taxon>Pseudomonadota</taxon>
        <taxon>Alphaproteobacteria</taxon>
        <taxon>Hyphomicrobiales</taxon>
        <taxon>Nitrobacteraceae</taxon>
        <taxon>Bradyrhizobium</taxon>
    </lineage>
</organism>
<evidence type="ECO:0000256" key="11">
    <source>
        <dbReference type="ARBA" id="ARBA00023136"/>
    </source>
</evidence>
<keyword evidence="8" id="KW-0249">Electron transport</keyword>
<evidence type="ECO:0000313" key="16">
    <source>
        <dbReference type="EMBL" id="BAC52212.1"/>
    </source>
</evidence>
<evidence type="ECO:0000256" key="12">
    <source>
        <dbReference type="ARBA" id="ARBA00059957"/>
    </source>
</evidence>
<evidence type="ECO:0000256" key="9">
    <source>
        <dbReference type="ARBA" id="ARBA00022989"/>
    </source>
</evidence>
<comment type="function">
    <text evidence="12">B-type cytochrome involved in electron transfer from hydrogenase to oxygen.</text>
</comment>
<evidence type="ECO:0000256" key="10">
    <source>
        <dbReference type="ARBA" id="ARBA00023004"/>
    </source>
</evidence>
<feature type="transmembrane region" description="Helical" evidence="14">
    <location>
        <begin position="125"/>
        <end position="144"/>
    </location>
</feature>
<dbReference type="EnsemblBacteria" id="BAC52212">
    <property type="protein sequence ID" value="BAC52212"/>
    <property type="gene ID" value="BAC52212"/>
</dbReference>
<evidence type="ECO:0000259" key="15">
    <source>
        <dbReference type="Pfam" id="PF01292"/>
    </source>
</evidence>
<dbReference type="GO" id="GO:0005506">
    <property type="term" value="F:iron ion binding"/>
    <property type="evidence" value="ECO:0007669"/>
    <property type="project" value="InterPro"/>
</dbReference>
<dbReference type="GO" id="GO:0009055">
    <property type="term" value="F:electron transfer activity"/>
    <property type="evidence" value="ECO:0007669"/>
    <property type="project" value="InterPro"/>
</dbReference>
<keyword evidence="11 14" id="KW-0472">Membrane</keyword>
<evidence type="ECO:0000256" key="4">
    <source>
        <dbReference type="ARBA" id="ARBA00022475"/>
    </source>
</evidence>
<dbReference type="GO" id="GO:0022904">
    <property type="term" value="P:respiratory electron transport chain"/>
    <property type="evidence" value="ECO:0007669"/>
    <property type="project" value="InterPro"/>
</dbReference>
<keyword evidence="7" id="KW-0479">Metal-binding</keyword>
<evidence type="ECO:0000256" key="7">
    <source>
        <dbReference type="ARBA" id="ARBA00022723"/>
    </source>
</evidence>
<accession>Q89EX2</accession>
<dbReference type="InterPro" id="IPR000516">
    <property type="entry name" value="Ni-dep_Hydgase_cyt-B"/>
</dbReference>
<sequence length="292" mass="33851">MFPFRRIMRRISAVRIFFAAGILQESARDIVGKSELIRLFLRRIAFGQEQSMTEISEIPGTLDAIGAAGTSRQSIYVYEAPVRIWHWLNAALITMLVITGYLIASPLPSMPGEASNWYTMGYIRFIHFASGQALAVAFLYRIYWAIVGNAYARQLFALPFYNRIWRWGFLYELRWYLFLVRYPKKYVGHNPLANTAMFLFILAMVGMIMTGFALYAEGAGIDSLWYRFFGWVFKIFPNSQDVHTIHHLGMWFIVVFVILHIYAALREEIMSRQSMLSAIITGERTFRDSRPD</sequence>
<feature type="domain" description="Cytochrome b561 bacterial/Ni-hydrogenase" evidence="15">
    <location>
        <begin position="77"/>
        <end position="282"/>
    </location>
</feature>
<dbReference type="FunFam" id="1.20.950.20:FF:000003">
    <property type="entry name" value="Ni/Fe-hydrogenase 1 b-type cytochrome subunit"/>
    <property type="match status" value="1"/>
</dbReference>
<dbReference type="AlphaFoldDB" id="Q89EX2"/>
<dbReference type="PRINTS" id="PR00161">
    <property type="entry name" value="NIHGNASECYTB"/>
</dbReference>
<keyword evidence="4" id="KW-1003">Cell membrane</keyword>
<keyword evidence="6 14" id="KW-0812">Transmembrane</keyword>
<proteinExistence type="inferred from homology"/>
<comment type="similarity">
    <text evidence="2">Belongs to the HupC/HyaC/HydC family.</text>
</comment>
<dbReference type="STRING" id="224911.AAV28_32325"/>
<evidence type="ECO:0000256" key="13">
    <source>
        <dbReference type="ARBA" id="ARBA00072962"/>
    </source>
</evidence>
<dbReference type="PhylomeDB" id="Q89EX2"/>
<evidence type="ECO:0000256" key="8">
    <source>
        <dbReference type="ARBA" id="ARBA00022982"/>
    </source>
</evidence>
<dbReference type="Proteomes" id="UP000002526">
    <property type="component" value="Chromosome"/>
</dbReference>
<dbReference type="eggNOG" id="COG1969">
    <property type="taxonomic scope" value="Bacteria"/>
</dbReference>
<protein>
    <recommendedName>
        <fullName evidence="13">Probable Ni/Fe-hydrogenase B-type cytochrome subunit</fullName>
    </recommendedName>
</protein>
<dbReference type="InterPro" id="IPR011577">
    <property type="entry name" value="Cyt_b561_bac/Ni-Hgenase"/>
</dbReference>
<dbReference type="GO" id="GO:0020037">
    <property type="term" value="F:heme binding"/>
    <property type="evidence" value="ECO:0000318"/>
    <property type="project" value="GO_Central"/>
</dbReference>
<feature type="transmembrane region" description="Helical" evidence="14">
    <location>
        <begin position="84"/>
        <end position="104"/>
    </location>
</feature>
<feature type="transmembrane region" description="Helical" evidence="14">
    <location>
        <begin position="248"/>
        <end position="265"/>
    </location>
</feature>
<keyword evidence="17" id="KW-1185">Reference proteome</keyword>
<dbReference type="Gene3D" id="1.20.950.20">
    <property type="entry name" value="Transmembrane di-heme cytochromes, Chain C"/>
    <property type="match status" value="1"/>
</dbReference>
<evidence type="ECO:0000256" key="1">
    <source>
        <dbReference type="ARBA" id="ARBA00004651"/>
    </source>
</evidence>
<dbReference type="Pfam" id="PF01292">
    <property type="entry name" value="Ni_hydr_CYTB"/>
    <property type="match status" value="1"/>
</dbReference>
<reference evidence="17" key="1">
    <citation type="journal article" date="2002" name="DNA Res.">
        <title>Complete genomic sequence of nitrogen-fixing symbiotic bacterium Bradyrhizobium japonicum USDA110.</title>
        <authorList>
            <person name="Kaneko T."/>
            <person name="Nakamura Y."/>
            <person name="Sato S."/>
            <person name="Minamisawa K."/>
            <person name="Uchiumi T."/>
            <person name="Sasamoto S."/>
            <person name="Watanabe A."/>
            <person name="Idesawa K."/>
            <person name="Iriguchi M."/>
            <person name="Kawashima K."/>
            <person name="Kohara M."/>
            <person name="Matsumoto M."/>
            <person name="Shimpo S."/>
            <person name="Tsuruoka H."/>
            <person name="Wada T."/>
            <person name="Yamada M."/>
            <person name="Tabata S."/>
        </authorList>
    </citation>
    <scope>NUCLEOTIDE SEQUENCE [LARGE SCALE GENOMIC DNA]</scope>
    <source>
        <strain evidence="17">JCM 10833 / BCRC 13528 / IAM 13628 / NBRC 14792 / USDA 110</strain>
    </source>
</reference>
<feature type="transmembrane region" description="Helical" evidence="14">
    <location>
        <begin position="192"/>
        <end position="216"/>
    </location>
</feature>
<evidence type="ECO:0000256" key="3">
    <source>
        <dbReference type="ARBA" id="ARBA00022448"/>
    </source>
</evidence>
<keyword evidence="5" id="KW-0349">Heme</keyword>
<dbReference type="EMBL" id="BA000040">
    <property type="protein sequence ID" value="BAC52212.1"/>
    <property type="molecule type" value="Genomic_DNA"/>
</dbReference>
<gene>
    <name evidence="16" type="primary">hupC</name>
</gene>
<evidence type="ECO:0000256" key="5">
    <source>
        <dbReference type="ARBA" id="ARBA00022617"/>
    </source>
</evidence>
<dbReference type="InterPro" id="IPR016174">
    <property type="entry name" value="Di-haem_cyt_TM"/>
</dbReference>
<evidence type="ECO:0000256" key="14">
    <source>
        <dbReference type="SAM" id="Phobius"/>
    </source>
</evidence>
<dbReference type="NCBIfam" id="TIGR02125">
    <property type="entry name" value="CytB-hydogenase"/>
    <property type="match status" value="1"/>
</dbReference>